<evidence type="ECO:0000313" key="2">
    <source>
        <dbReference type="Proteomes" id="UP001732700"/>
    </source>
</evidence>
<reference evidence="1" key="1">
    <citation type="submission" date="2021-05" db="EMBL/GenBank/DDBJ databases">
        <authorList>
            <person name="Scholz U."/>
            <person name="Mascher M."/>
            <person name="Fiebig A."/>
        </authorList>
    </citation>
    <scope>NUCLEOTIDE SEQUENCE [LARGE SCALE GENOMIC DNA]</scope>
</reference>
<evidence type="ECO:0000313" key="1">
    <source>
        <dbReference type="EnsemblPlants" id="AVESA.00010b.r2.7CG0665980.1.CDS.1"/>
    </source>
</evidence>
<accession>A0ACD5ZUN8</accession>
<sequence length="109" mass="11874">MERSKQEQPEGRFGEAAAAMEATAAVWSLLHRLAQGCAGYLGLARLSGDYSLRAPATTPQQVQVATVSSDYGLQEEEEDVTVVQAQSRSMAFKRNRKLDQGVRDGGSHY</sequence>
<protein>
    <submittedName>
        <fullName evidence="1">Uncharacterized protein</fullName>
    </submittedName>
</protein>
<dbReference type="Proteomes" id="UP001732700">
    <property type="component" value="Chromosome 7C"/>
</dbReference>
<keyword evidence="2" id="KW-1185">Reference proteome</keyword>
<reference evidence="1" key="2">
    <citation type="submission" date="2025-09" db="UniProtKB">
        <authorList>
            <consortium name="EnsemblPlants"/>
        </authorList>
    </citation>
    <scope>IDENTIFICATION</scope>
</reference>
<dbReference type="EnsemblPlants" id="AVESA.00010b.r2.7CG0665980.1">
    <property type="protein sequence ID" value="AVESA.00010b.r2.7CG0665980.1.CDS.1"/>
    <property type="gene ID" value="AVESA.00010b.r2.7CG0665980"/>
</dbReference>
<name>A0ACD5ZUN8_AVESA</name>
<organism evidence="1 2">
    <name type="scientific">Avena sativa</name>
    <name type="common">Oat</name>
    <dbReference type="NCBI Taxonomy" id="4498"/>
    <lineage>
        <taxon>Eukaryota</taxon>
        <taxon>Viridiplantae</taxon>
        <taxon>Streptophyta</taxon>
        <taxon>Embryophyta</taxon>
        <taxon>Tracheophyta</taxon>
        <taxon>Spermatophyta</taxon>
        <taxon>Magnoliopsida</taxon>
        <taxon>Liliopsida</taxon>
        <taxon>Poales</taxon>
        <taxon>Poaceae</taxon>
        <taxon>BOP clade</taxon>
        <taxon>Pooideae</taxon>
        <taxon>Poodae</taxon>
        <taxon>Poeae</taxon>
        <taxon>Poeae Chloroplast Group 1 (Aveneae type)</taxon>
        <taxon>Aveninae</taxon>
        <taxon>Avena</taxon>
    </lineage>
</organism>
<proteinExistence type="predicted"/>